<dbReference type="FunFam" id="2.20.28.10:FF:000003">
    <property type="entry name" value="DNA helicase"/>
    <property type="match status" value="1"/>
</dbReference>
<evidence type="ECO:0000256" key="7">
    <source>
        <dbReference type="ARBA" id="ARBA00022840"/>
    </source>
</evidence>
<dbReference type="InterPro" id="IPR012340">
    <property type="entry name" value="NA-bd_OB-fold"/>
</dbReference>
<evidence type="ECO:0000256" key="8">
    <source>
        <dbReference type="ARBA" id="ARBA00023125"/>
    </source>
</evidence>
<feature type="domain" description="MCM OB" evidence="12">
    <location>
        <begin position="65"/>
        <end position="197"/>
    </location>
</feature>
<dbReference type="GO" id="GO:0005524">
    <property type="term" value="F:ATP binding"/>
    <property type="evidence" value="ECO:0007669"/>
    <property type="project" value="UniProtKB-UniRule"/>
</dbReference>
<dbReference type="Proteomes" id="UP000010422">
    <property type="component" value="Unassembled WGS sequence"/>
</dbReference>
<evidence type="ECO:0000256" key="4">
    <source>
        <dbReference type="ARBA" id="ARBA00022741"/>
    </source>
</evidence>
<keyword evidence="10" id="KW-0131">Cell cycle</keyword>
<evidence type="ECO:0000256" key="11">
    <source>
        <dbReference type="SAM" id="MobiDB-lite"/>
    </source>
</evidence>
<evidence type="ECO:0000259" key="12">
    <source>
        <dbReference type="Pfam" id="PF17207"/>
    </source>
</evidence>
<evidence type="ECO:0000256" key="1">
    <source>
        <dbReference type="ARBA" id="ARBA00004123"/>
    </source>
</evidence>
<proteinExistence type="inferred from homology"/>
<evidence type="ECO:0000256" key="6">
    <source>
        <dbReference type="ARBA" id="ARBA00022806"/>
    </source>
</evidence>
<evidence type="ECO:0000256" key="10">
    <source>
        <dbReference type="RuleBase" id="RU368064"/>
    </source>
</evidence>
<name>L0PFF7_PNEJI</name>
<dbReference type="InterPro" id="IPR008049">
    <property type="entry name" value="MCM6"/>
</dbReference>
<dbReference type="VEuPathDB" id="FungiDB:PNEJI1_000430"/>
<sequence>MEWSADRLMVCGRFFPFLMRGLHRLVERYEPAYYRSTISQTTNKSKVSTDKTFHLAFYGFPLVSKIRDLRADRIGKLSSVSGTVTRTSEVRPELSRATFVCEACRAVVTEVEQVFRYTEFLQPSQCPNEICRNQKSWRLNISQSSFVDWQKVRIQENNSEIPTGSMPRTLDVILRGEIVERVKAGDKCLFTGSLIVIPDISQLGLPGIRPEAMRNTRGSGRVRDGFSGRRAGDRGIDGRRREMIDLRKKRRNGIRGCVFDIGAIKGTEKSLELLFDLCIRDLGEIDLAKNFSYIFKLTRKHSGSLNDDIDIFEAANVLEKDIENIGPRFH</sequence>
<feature type="compositionally biased region" description="Basic and acidic residues" evidence="11">
    <location>
        <begin position="221"/>
        <end position="235"/>
    </location>
</feature>
<feature type="region of interest" description="Disordered" evidence="11">
    <location>
        <begin position="214"/>
        <end position="235"/>
    </location>
</feature>
<evidence type="ECO:0000313" key="13">
    <source>
        <dbReference type="EMBL" id="CCJ30947.1"/>
    </source>
</evidence>
<dbReference type="Pfam" id="PF17207">
    <property type="entry name" value="MCM_OB"/>
    <property type="match status" value="1"/>
</dbReference>
<dbReference type="GO" id="GO:1902975">
    <property type="term" value="P:mitotic DNA replication initiation"/>
    <property type="evidence" value="ECO:0007669"/>
    <property type="project" value="UniProtKB-ARBA"/>
</dbReference>
<protein>
    <recommendedName>
        <fullName evidence="10">DNA replication licensing factor MCM6</fullName>
        <ecNumber evidence="10">3.6.4.12</ecNumber>
    </recommendedName>
</protein>
<reference evidence="13 14" key="1">
    <citation type="journal article" date="2012" name="MBio">
        <title>De novo assembly of the Pneumocystis jirovecii genome from a single bronchoalveolar lavage fluid specimen from a patient.</title>
        <authorList>
            <person name="Cisse O.H."/>
            <person name="Pagni M."/>
            <person name="Hauser P.M."/>
        </authorList>
    </citation>
    <scope>NUCLEOTIDE SEQUENCE [LARGE SCALE GENOMIC DNA]</scope>
    <source>
        <strain evidence="13 14">SE8</strain>
    </source>
</reference>
<dbReference type="GO" id="GO:0042555">
    <property type="term" value="C:MCM complex"/>
    <property type="evidence" value="ECO:0007669"/>
    <property type="project" value="UniProtKB-UniRule"/>
</dbReference>
<evidence type="ECO:0000256" key="2">
    <source>
        <dbReference type="ARBA" id="ARBA00008010"/>
    </source>
</evidence>
<dbReference type="EC" id="3.6.4.12" evidence="10"/>
<comment type="subcellular location">
    <subcellularLocation>
        <location evidence="1 10">Nucleus</location>
    </subcellularLocation>
</comment>
<dbReference type="STRING" id="1209962.L0PFF7"/>
<dbReference type="GO" id="GO:0097373">
    <property type="term" value="C:MCM core complex"/>
    <property type="evidence" value="ECO:0007669"/>
    <property type="project" value="UniProtKB-ARBA"/>
</dbReference>
<evidence type="ECO:0000313" key="14">
    <source>
        <dbReference type="Proteomes" id="UP000010422"/>
    </source>
</evidence>
<comment type="caution">
    <text evidence="13">The sequence shown here is derived from an EMBL/GenBank/DDBJ whole genome shotgun (WGS) entry which is preliminary data.</text>
</comment>
<keyword evidence="3 10" id="KW-0235">DNA replication</keyword>
<dbReference type="PRINTS" id="PR01662">
    <property type="entry name" value="MCMPROTEIN6"/>
</dbReference>
<keyword evidence="4 10" id="KW-0547">Nucleotide-binding</keyword>
<dbReference type="GO" id="GO:0043596">
    <property type="term" value="C:nuclear replication fork"/>
    <property type="evidence" value="ECO:0007669"/>
    <property type="project" value="UniProtKB-ARBA"/>
</dbReference>
<dbReference type="PANTHER" id="PTHR11630:SF43">
    <property type="entry name" value="DNA REPLICATION LICENSING FACTOR MCM6"/>
    <property type="match status" value="1"/>
</dbReference>
<dbReference type="InParanoid" id="L0PFF7"/>
<keyword evidence="8 10" id="KW-0238">DNA-binding</keyword>
<evidence type="ECO:0000256" key="5">
    <source>
        <dbReference type="ARBA" id="ARBA00022801"/>
    </source>
</evidence>
<dbReference type="GO" id="GO:0005656">
    <property type="term" value="C:nuclear pre-replicative complex"/>
    <property type="evidence" value="ECO:0007669"/>
    <property type="project" value="UniProtKB-ARBA"/>
</dbReference>
<dbReference type="PANTHER" id="PTHR11630">
    <property type="entry name" value="DNA REPLICATION LICENSING FACTOR MCM FAMILY MEMBER"/>
    <property type="match status" value="1"/>
</dbReference>
<dbReference type="GO" id="GO:0006279">
    <property type="term" value="P:premeiotic DNA replication"/>
    <property type="evidence" value="ECO:0007669"/>
    <property type="project" value="UniProtKB-ARBA"/>
</dbReference>
<keyword evidence="6 10" id="KW-0347">Helicase</keyword>
<dbReference type="InterPro" id="IPR031327">
    <property type="entry name" value="MCM"/>
</dbReference>
<dbReference type="SMART" id="SM00350">
    <property type="entry name" value="MCM"/>
    <property type="match status" value="1"/>
</dbReference>
<dbReference type="Gene3D" id="2.40.50.140">
    <property type="entry name" value="Nucleic acid-binding proteins"/>
    <property type="match status" value="1"/>
</dbReference>
<dbReference type="GO" id="GO:0031261">
    <property type="term" value="C:DNA replication preinitiation complex"/>
    <property type="evidence" value="ECO:0007669"/>
    <property type="project" value="UniProtKB-ARBA"/>
</dbReference>
<keyword evidence="7 10" id="KW-0067">ATP-binding</keyword>
<keyword evidence="5 10" id="KW-0378">Hydrolase</keyword>
<dbReference type="Gene3D" id="2.20.28.10">
    <property type="match status" value="1"/>
</dbReference>
<comment type="catalytic activity">
    <reaction evidence="10">
        <text>ATP + H2O = ADP + phosphate + H(+)</text>
        <dbReference type="Rhea" id="RHEA:13065"/>
        <dbReference type="ChEBI" id="CHEBI:15377"/>
        <dbReference type="ChEBI" id="CHEBI:15378"/>
        <dbReference type="ChEBI" id="CHEBI:30616"/>
        <dbReference type="ChEBI" id="CHEBI:43474"/>
        <dbReference type="ChEBI" id="CHEBI:456216"/>
        <dbReference type="EC" id="3.6.4.12"/>
    </reaction>
</comment>
<dbReference type="GO" id="GO:0003697">
    <property type="term" value="F:single-stranded DNA binding"/>
    <property type="evidence" value="ECO:0007669"/>
    <property type="project" value="TreeGrafter"/>
</dbReference>
<evidence type="ECO:0000256" key="9">
    <source>
        <dbReference type="ARBA" id="ARBA00023242"/>
    </source>
</evidence>
<dbReference type="GO" id="GO:0016787">
    <property type="term" value="F:hydrolase activity"/>
    <property type="evidence" value="ECO:0007669"/>
    <property type="project" value="UniProtKB-KW"/>
</dbReference>
<gene>
    <name evidence="13" type="ORF">PNEJI1_000430</name>
</gene>
<dbReference type="GO" id="GO:0000727">
    <property type="term" value="P:double-strand break repair via break-induced replication"/>
    <property type="evidence" value="ECO:0007669"/>
    <property type="project" value="TreeGrafter"/>
</dbReference>
<dbReference type="GO" id="GO:1990518">
    <property type="term" value="F:single-stranded 3'-5' DNA helicase activity"/>
    <property type="evidence" value="ECO:0007669"/>
    <property type="project" value="TreeGrafter"/>
</dbReference>
<comment type="subunit">
    <text evidence="10">Component of the MCM2-7 complex.</text>
</comment>
<dbReference type="EMBL" id="CAKM01000273">
    <property type="protein sequence ID" value="CCJ30947.1"/>
    <property type="molecule type" value="Genomic_DNA"/>
</dbReference>
<dbReference type="InterPro" id="IPR033762">
    <property type="entry name" value="MCM_OB"/>
</dbReference>
<accession>L0PFF7</accession>
<comment type="function">
    <text evidence="10">Acts as component of the MCM2-7 complex (MCM complex) which is the replicative helicase essential for 'once per cell cycle' DNA replication initiation and elongation in eukaryotic cells. The active ATPase sites in the MCM2-7 ring are formed through the interaction surfaces of two neighboring subunits such that a critical structure of a conserved arginine finger motif is provided in trans relative to the ATP-binding site of the Walker A box of the adjacent subunit. The six ATPase active sites, however, are likely to contribute differentially to the complex helicase activity.</text>
</comment>
<keyword evidence="9" id="KW-0539">Nucleus</keyword>
<evidence type="ECO:0000256" key="3">
    <source>
        <dbReference type="ARBA" id="ARBA00022705"/>
    </source>
</evidence>
<dbReference type="AlphaFoldDB" id="L0PFF7"/>
<dbReference type="SUPFAM" id="SSF50249">
    <property type="entry name" value="Nucleic acid-binding proteins"/>
    <property type="match status" value="1"/>
</dbReference>
<comment type="similarity">
    <text evidence="2 10">Belongs to the MCM family.</text>
</comment>
<organism evidence="14">
    <name type="scientific">Pneumocystis jirovecii</name>
    <name type="common">Human pneumocystis pneumonia agent</name>
    <dbReference type="NCBI Taxonomy" id="42068"/>
    <lineage>
        <taxon>Eukaryota</taxon>
        <taxon>Fungi</taxon>
        <taxon>Dikarya</taxon>
        <taxon>Ascomycota</taxon>
        <taxon>Taphrinomycotina</taxon>
        <taxon>Pneumocystomycetes</taxon>
        <taxon>Pneumocystaceae</taxon>
        <taxon>Pneumocystis</taxon>
    </lineage>
</organism>